<evidence type="ECO:0000259" key="4">
    <source>
        <dbReference type="Pfam" id="PF13193"/>
    </source>
</evidence>
<dbReference type="PANTHER" id="PTHR24096:SF353">
    <property type="entry name" value="GH16244P-RELATED"/>
    <property type="match status" value="1"/>
</dbReference>
<dbReference type="PANTHER" id="PTHR24096">
    <property type="entry name" value="LONG-CHAIN-FATTY-ACID--COA LIGASE"/>
    <property type="match status" value="1"/>
</dbReference>
<dbReference type="InterPro" id="IPR042099">
    <property type="entry name" value="ANL_N_sf"/>
</dbReference>
<evidence type="ECO:0000313" key="6">
    <source>
        <dbReference type="EMBL" id="SSX17785.1"/>
    </source>
</evidence>
<dbReference type="VEuPathDB" id="VectorBase:CSON003339"/>
<evidence type="ECO:0000259" key="3">
    <source>
        <dbReference type="Pfam" id="PF00501"/>
    </source>
</evidence>
<name>A0A336LJI2_CULSO</name>
<feature type="domain" description="AMP-dependent synthetase/ligase" evidence="3">
    <location>
        <begin position="40"/>
        <end position="395"/>
    </location>
</feature>
<dbReference type="EMBL" id="UFQT01000015">
    <property type="protein sequence ID" value="SSX17785.1"/>
    <property type="molecule type" value="Genomic_DNA"/>
</dbReference>
<accession>A0A336LJI2</accession>
<dbReference type="Pfam" id="PF00501">
    <property type="entry name" value="AMP-binding"/>
    <property type="match status" value="1"/>
</dbReference>
<dbReference type="Gene3D" id="3.30.300.30">
    <property type="match status" value="1"/>
</dbReference>
<dbReference type="InterPro" id="IPR025110">
    <property type="entry name" value="AMP-bd_C"/>
</dbReference>
<evidence type="ECO:0000256" key="2">
    <source>
        <dbReference type="ARBA" id="ARBA00023140"/>
    </source>
</evidence>
<gene>
    <name evidence="6" type="primary">CSON003339</name>
</gene>
<dbReference type="InterPro" id="IPR045851">
    <property type="entry name" value="AMP-bd_C_sf"/>
</dbReference>
<dbReference type="OMA" id="CHRRIIR"/>
<dbReference type="Gene3D" id="3.40.50.12780">
    <property type="entry name" value="N-terminal domain of ligase-like"/>
    <property type="match status" value="1"/>
</dbReference>
<dbReference type="InterPro" id="IPR000873">
    <property type="entry name" value="AMP-dep_synth/lig_dom"/>
</dbReference>
<dbReference type="AlphaFoldDB" id="A0A336LJI2"/>
<dbReference type="GO" id="GO:0004467">
    <property type="term" value="F:long-chain fatty acid-CoA ligase activity"/>
    <property type="evidence" value="ECO:0007669"/>
    <property type="project" value="TreeGrafter"/>
</dbReference>
<feature type="domain" description="AMP-binding enzyme C-terminal" evidence="4">
    <location>
        <begin position="447"/>
        <end position="521"/>
    </location>
</feature>
<dbReference type="GO" id="GO:0005777">
    <property type="term" value="C:peroxisome"/>
    <property type="evidence" value="ECO:0007669"/>
    <property type="project" value="UniProtKB-SubCell"/>
</dbReference>
<dbReference type="EMBL" id="UFQS01000015">
    <property type="protein sequence ID" value="SSW97399.1"/>
    <property type="molecule type" value="Genomic_DNA"/>
</dbReference>
<protein>
    <submittedName>
        <fullName evidence="6">CSON003339 protein</fullName>
    </submittedName>
</protein>
<dbReference type="SUPFAM" id="SSF56801">
    <property type="entry name" value="Acetyl-CoA synthetase-like"/>
    <property type="match status" value="1"/>
</dbReference>
<organism evidence="6">
    <name type="scientific">Culicoides sonorensis</name>
    <name type="common">Biting midge</name>
    <dbReference type="NCBI Taxonomy" id="179676"/>
    <lineage>
        <taxon>Eukaryota</taxon>
        <taxon>Metazoa</taxon>
        <taxon>Ecdysozoa</taxon>
        <taxon>Arthropoda</taxon>
        <taxon>Hexapoda</taxon>
        <taxon>Insecta</taxon>
        <taxon>Pterygota</taxon>
        <taxon>Neoptera</taxon>
        <taxon>Endopterygota</taxon>
        <taxon>Diptera</taxon>
        <taxon>Nematocera</taxon>
        <taxon>Chironomoidea</taxon>
        <taxon>Ceratopogonidae</taxon>
        <taxon>Ceratopogoninae</taxon>
        <taxon>Culicoides</taxon>
        <taxon>Monoculicoides</taxon>
    </lineage>
</organism>
<proteinExistence type="predicted"/>
<evidence type="ECO:0000313" key="5">
    <source>
        <dbReference type="EMBL" id="SSW97399.1"/>
    </source>
</evidence>
<dbReference type="GO" id="GO:0046949">
    <property type="term" value="P:fatty-acyl-CoA biosynthetic process"/>
    <property type="evidence" value="ECO:0007669"/>
    <property type="project" value="TreeGrafter"/>
</dbReference>
<evidence type="ECO:0000256" key="1">
    <source>
        <dbReference type="ARBA" id="ARBA00004275"/>
    </source>
</evidence>
<dbReference type="Pfam" id="PF13193">
    <property type="entry name" value="AMP-binding_C"/>
    <property type="match status" value="1"/>
</dbReference>
<keyword evidence="2" id="KW-0576">Peroxisome</keyword>
<reference evidence="6" key="2">
    <citation type="submission" date="2018-07" db="EMBL/GenBank/DDBJ databases">
        <authorList>
            <person name="Quirk P.G."/>
            <person name="Krulwich T.A."/>
        </authorList>
    </citation>
    <scope>NUCLEOTIDE SEQUENCE</scope>
</reference>
<sequence>MSNRVEFNSETKTWSGPKVPYPFGNKSTGQVIYESMKTNLNHICQVSDDSGEIYTNERMLKEAISFANHLKLIGIKRGDTAIMLTHNHHYMAPTWLGCVFAGVLICPFGLIEGSVKEEIIELVNQLKPSFMVTSYINEIQRFKEVFKQLNVECPIYIYDNQFEDCFDLKPLLETKVNIYNFKPVSIINSDTDIFMITLSSATTSKPKLINVTHKQFLLGGLDQVSNYTIATTLIPGWQTEAVILFNCLQKCHRRIIRAFHNEVDFLKLLEKHKVTFAFVKPRDIFMMTNSDLIKSIDLSELIIVVSFGAHLAPVVANNFKQYIPNGIVVSIFGMSEIGMSVADASDIEENIPNLVGKVKRNMHLRVRGENSNQYLGPNEIGEICVKADASFGGYYKNAKLTEANTTRDGFFLTDDLGYLDKEGNIFLVDRRKYVFSYRGNIIQTTQIEQIIREHVRGVENVCVVDIEHEEHGLYPVIAIVPQVGAELDEHVIVDTVMKNHPFKFETKVFFMKQFPMTISGKIKKHVVRSNIKKLEI</sequence>
<comment type="subcellular location">
    <subcellularLocation>
        <location evidence="1">Peroxisome</location>
    </subcellularLocation>
</comment>
<reference evidence="5" key="1">
    <citation type="submission" date="2018-04" db="EMBL/GenBank/DDBJ databases">
        <authorList>
            <person name="Go L.Y."/>
            <person name="Mitchell J.A."/>
        </authorList>
    </citation>
    <scope>NUCLEOTIDE SEQUENCE</scope>
    <source>
        <tissue evidence="5">Whole organism</tissue>
    </source>
</reference>